<keyword evidence="4" id="KW-1185">Reference proteome</keyword>
<evidence type="ECO:0000313" key="3">
    <source>
        <dbReference type="EMBL" id="KNC70155.1"/>
    </source>
</evidence>
<feature type="region of interest" description="Disordered" evidence="1">
    <location>
        <begin position="1"/>
        <end position="23"/>
    </location>
</feature>
<dbReference type="RefSeq" id="XP_014144057.1">
    <property type="nucleotide sequence ID" value="XM_014288582.1"/>
</dbReference>
<dbReference type="GeneID" id="25917826"/>
<feature type="domain" description="Peptidase M16 N-terminal" evidence="2">
    <location>
        <begin position="26"/>
        <end position="58"/>
    </location>
</feature>
<dbReference type="AlphaFoldDB" id="A0A0L0F0A3"/>
<reference evidence="3 4" key="1">
    <citation type="submission" date="2011-02" db="EMBL/GenBank/DDBJ databases">
        <title>The Genome Sequence of Sphaeroforma arctica JP610.</title>
        <authorList>
            <consortium name="The Broad Institute Genome Sequencing Platform"/>
            <person name="Russ C."/>
            <person name="Cuomo C."/>
            <person name="Young S.K."/>
            <person name="Zeng Q."/>
            <person name="Gargeya S."/>
            <person name="Alvarado L."/>
            <person name="Berlin A."/>
            <person name="Chapman S.B."/>
            <person name="Chen Z."/>
            <person name="Freedman E."/>
            <person name="Gellesch M."/>
            <person name="Goldberg J."/>
            <person name="Griggs A."/>
            <person name="Gujja S."/>
            <person name="Heilman E."/>
            <person name="Heiman D."/>
            <person name="Howarth C."/>
            <person name="Mehta T."/>
            <person name="Neiman D."/>
            <person name="Pearson M."/>
            <person name="Roberts A."/>
            <person name="Saif S."/>
            <person name="Shea T."/>
            <person name="Shenoy N."/>
            <person name="Sisk P."/>
            <person name="Stolte C."/>
            <person name="Sykes S."/>
            <person name="White J."/>
            <person name="Yandava C."/>
            <person name="Burger G."/>
            <person name="Gray M.W."/>
            <person name="Holland P.W.H."/>
            <person name="King N."/>
            <person name="Lang F.B.F."/>
            <person name="Roger A.J."/>
            <person name="Ruiz-Trillo I."/>
            <person name="Haas B."/>
            <person name="Nusbaum C."/>
            <person name="Birren B."/>
        </authorList>
    </citation>
    <scope>NUCLEOTIDE SEQUENCE [LARGE SCALE GENOMIC DNA]</scope>
    <source>
        <strain evidence="3 4">JP610</strain>
    </source>
</reference>
<dbReference type="Proteomes" id="UP000054560">
    <property type="component" value="Unassembled WGS sequence"/>
</dbReference>
<name>A0A0L0F0A3_9EUKA</name>
<feature type="non-terminal residue" evidence="3">
    <location>
        <position position="1"/>
    </location>
</feature>
<proteinExistence type="predicted"/>
<evidence type="ECO:0000313" key="4">
    <source>
        <dbReference type="Proteomes" id="UP000054560"/>
    </source>
</evidence>
<sequence>NQFKQDEVSLQESSESGLDDNQDAFEEERYHHKAAVALSVGVGSYCDPVEIPGLAHFLFLRFRGVFTNAFRAVTTTYSLSVWV</sequence>
<protein>
    <recommendedName>
        <fullName evidence="2">Peptidase M16 N-terminal domain-containing protein</fullName>
    </recommendedName>
</protein>
<organism evidence="3 4">
    <name type="scientific">Sphaeroforma arctica JP610</name>
    <dbReference type="NCBI Taxonomy" id="667725"/>
    <lineage>
        <taxon>Eukaryota</taxon>
        <taxon>Ichthyosporea</taxon>
        <taxon>Ichthyophonida</taxon>
        <taxon>Sphaeroforma</taxon>
    </lineage>
</organism>
<evidence type="ECO:0000256" key="1">
    <source>
        <dbReference type="SAM" id="MobiDB-lite"/>
    </source>
</evidence>
<accession>A0A0L0F0A3</accession>
<dbReference type="Gene3D" id="3.30.830.10">
    <property type="entry name" value="Metalloenzyme, LuxS/M16 peptidase-like"/>
    <property type="match status" value="1"/>
</dbReference>
<dbReference type="InterPro" id="IPR011765">
    <property type="entry name" value="Pept_M16_N"/>
</dbReference>
<dbReference type="Pfam" id="PF00675">
    <property type="entry name" value="Peptidase_M16"/>
    <property type="match status" value="1"/>
</dbReference>
<dbReference type="EMBL" id="KQ251971">
    <property type="protein sequence ID" value="KNC70155.1"/>
    <property type="molecule type" value="Genomic_DNA"/>
</dbReference>
<gene>
    <name evidence="3" type="ORF">SARC_17322</name>
</gene>
<dbReference type="OrthoDB" id="952271at2759"/>
<evidence type="ECO:0000259" key="2">
    <source>
        <dbReference type="Pfam" id="PF00675"/>
    </source>
</evidence>